<accession>A0A158KL53</accession>
<dbReference type="AlphaFoldDB" id="A0A158KL53"/>
<sequence length="338" mass="38366">MPTVTSSSLPDTDLAALRMRHAAADVQTPFSQPYVDAARYARCVEVSKRIRWDIDRDVLRHREFDFTKKFLPDGLSFVDRLPFLDVIEQRLLSQIQGRSYANIFGLVERFIGAKMLDVSRDHWLGNQIALEALVRFTDEELKHQELFRRIETMIGAGMPAGYTFEPRPDDVASVVLGKSTWSVLALTCLIELFTQAHYRASIEPDIELSRLFKEVFLFHWKEESQHAILDELEWLRENAKLTPQARDEAVDDLIALVGAVDEILQDQSAADTRYFIGLCDRPFTDIEIETVTTTVLAAYRFQYIVSGVQIPRFGETLNAMISPAQALRIGAALAPIMG</sequence>
<keyword evidence="2" id="KW-1185">Reference proteome</keyword>
<dbReference type="EMBL" id="FCON02000110">
    <property type="protein sequence ID" value="SAL81856.1"/>
    <property type="molecule type" value="Genomic_DNA"/>
</dbReference>
<dbReference type="InterPro" id="IPR009078">
    <property type="entry name" value="Ferritin-like_SF"/>
</dbReference>
<protein>
    <recommendedName>
        <fullName evidence="3">p-aminobenzoate N-oxygenase AurF</fullName>
    </recommendedName>
</protein>
<gene>
    <name evidence="1" type="ORF">AWB68_06290</name>
</gene>
<dbReference type="Proteomes" id="UP000054770">
    <property type="component" value="Unassembled WGS sequence"/>
</dbReference>
<evidence type="ECO:0008006" key="3">
    <source>
        <dbReference type="Google" id="ProtNLM"/>
    </source>
</evidence>
<organism evidence="1 2">
    <name type="scientific">Caballeronia choica</name>
    <dbReference type="NCBI Taxonomy" id="326476"/>
    <lineage>
        <taxon>Bacteria</taxon>
        <taxon>Pseudomonadati</taxon>
        <taxon>Pseudomonadota</taxon>
        <taxon>Betaproteobacteria</taxon>
        <taxon>Burkholderiales</taxon>
        <taxon>Burkholderiaceae</taxon>
        <taxon>Caballeronia</taxon>
    </lineage>
</organism>
<proteinExistence type="predicted"/>
<evidence type="ECO:0000313" key="2">
    <source>
        <dbReference type="Proteomes" id="UP000054770"/>
    </source>
</evidence>
<comment type="caution">
    <text evidence="1">The sequence shown here is derived from an EMBL/GenBank/DDBJ whole genome shotgun (WGS) entry which is preliminary data.</text>
</comment>
<name>A0A158KL53_9BURK</name>
<dbReference type="SUPFAM" id="SSF47240">
    <property type="entry name" value="Ferritin-like"/>
    <property type="match status" value="1"/>
</dbReference>
<evidence type="ECO:0000313" key="1">
    <source>
        <dbReference type="EMBL" id="SAL81856.1"/>
    </source>
</evidence>
<reference evidence="1" key="1">
    <citation type="submission" date="2016-01" db="EMBL/GenBank/DDBJ databases">
        <authorList>
            <person name="Peeters C."/>
        </authorList>
    </citation>
    <scope>NUCLEOTIDE SEQUENCE [LARGE SCALE GENOMIC DNA]</scope>
    <source>
        <strain evidence="1">LMG 22940</strain>
    </source>
</reference>